<dbReference type="GO" id="GO:0016836">
    <property type="term" value="F:hydro-lyase activity"/>
    <property type="evidence" value="ECO:0007669"/>
    <property type="project" value="UniProtKB-UniRule"/>
</dbReference>
<dbReference type="GO" id="GO:0009234">
    <property type="term" value="P:menaquinone biosynthetic process"/>
    <property type="evidence" value="ECO:0007669"/>
    <property type="project" value="UniProtKB-UniRule"/>
</dbReference>
<evidence type="ECO:0000313" key="6">
    <source>
        <dbReference type="Proteomes" id="UP001157946"/>
    </source>
</evidence>
<evidence type="ECO:0000256" key="1">
    <source>
        <dbReference type="ARBA" id="ARBA00004863"/>
    </source>
</evidence>
<proteinExistence type="inferred from homology"/>
<dbReference type="PANTHER" id="PTHR37690">
    <property type="entry name" value="CHORISMATE DEHYDRATASE"/>
    <property type="match status" value="1"/>
</dbReference>
<keyword evidence="6" id="KW-1185">Reference proteome</keyword>
<dbReference type="HAMAP" id="MF_00995">
    <property type="entry name" value="MqnA"/>
    <property type="match status" value="1"/>
</dbReference>
<evidence type="ECO:0000256" key="3">
    <source>
        <dbReference type="ARBA" id="ARBA00023239"/>
    </source>
</evidence>
<dbReference type="EMBL" id="FXTU01000003">
    <property type="protein sequence ID" value="SMP20564.1"/>
    <property type="molecule type" value="Genomic_DNA"/>
</dbReference>
<dbReference type="AlphaFoldDB" id="A0AA45WP46"/>
<dbReference type="Pfam" id="PF02621">
    <property type="entry name" value="VitK2_biosynth"/>
    <property type="match status" value="1"/>
</dbReference>
<evidence type="ECO:0000256" key="4">
    <source>
        <dbReference type="HAMAP-Rule" id="MF_00995"/>
    </source>
</evidence>
<reference evidence="5" key="1">
    <citation type="submission" date="2017-05" db="EMBL/GenBank/DDBJ databases">
        <authorList>
            <person name="Varghese N."/>
            <person name="Submissions S."/>
        </authorList>
    </citation>
    <scope>NUCLEOTIDE SEQUENCE</scope>
    <source>
        <strain evidence="5">DSM 45262</strain>
    </source>
</reference>
<sequence length="281" mass="31331">MKPIRIGRIAFTNILPIYQYIDDQGLDVEWIRQVPSLLNRDMAAGNIDMSPISAFAYAEHADEYVLMPDLSISAMGPVGSIFLFTKGDQLHDLDGKTIALTNTSASSVALLKIVLEKFAGVSPNYVTMAPSLEEMMNVADAALLIGDDAVKGKWNGSAYRIYDLGEEWMKQTGLSMTYAVWAVRRAIAESRRSDLEEIYLRFMQAKAEGRKNLTPAIEEAMRQLGGDAAFWKAYFEGLCYDFGEKEKRGLQTYFRYAADLGLLPSNVEIHMLDLPASLGMR</sequence>
<accession>A0AA45WP46</accession>
<dbReference type="InterPro" id="IPR003773">
    <property type="entry name" value="Menaquinone_biosynth"/>
</dbReference>
<gene>
    <name evidence="4" type="primary">mqnA</name>
    <name evidence="5" type="ORF">SAMN06265361_103399</name>
</gene>
<dbReference type="Proteomes" id="UP001157946">
    <property type="component" value="Unassembled WGS sequence"/>
</dbReference>
<comment type="caution">
    <text evidence="5">The sequence shown here is derived from an EMBL/GenBank/DDBJ whole genome shotgun (WGS) entry which is preliminary data.</text>
</comment>
<comment type="catalytic activity">
    <reaction evidence="4">
        <text>chorismate = 3-[(1-carboxyvinyl)-oxy]benzoate + H2O</text>
        <dbReference type="Rhea" id="RHEA:40051"/>
        <dbReference type="ChEBI" id="CHEBI:15377"/>
        <dbReference type="ChEBI" id="CHEBI:29748"/>
        <dbReference type="ChEBI" id="CHEBI:76981"/>
        <dbReference type="EC" id="4.2.1.151"/>
    </reaction>
</comment>
<dbReference type="Gene3D" id="3.40.190.10">
    <property type="entry name" value="Periplasmic binding protein-like II"/>
    <property type="match status" value="2"/>
</dbReference>
<dbReference type="InterPro" id="IPR030868">
    <property type="entry name" value="MqnA"/>
</dbReference>
<comment type="function">
    <text evidence="4">Catalyzes the dehydration of chorismate into 3-[(1-carboxyvinyl)oxy]benzoate, a step in the biosynthesis of menaquinone (MK, vitamin K2).</text>
</comment>
<protein>
    <recommendedName>
        <fullName evidence="4">Chorismate dehydratase</fullName>
        <ecNumber evidence="4">4.2.1.151</ecNumber>
    </recommendedName>
    <alternativeName>
        <fullName evidence="4">Menaquinone biosynthetic enzyme MqnA</fullName>
    </alternativeName>
</protein>
<evidence type="ECO:0000256" key="2">
    <source>
        <dbReference type="ARBA" id="ARBA00022428"/>
    </source>
</evidence>
<keyword evidence="3 4" id="KW-0456">Lyase</keyword>
<dbReference type="PANTHER" id="PTHR37690:SF1">
    <property type="entry name" value="CHORISMATE DEHYDRATASE"/>
    <property type="match status" value="1"/>
</dbReference>
<name>A0AA45WP46_9BACL</name>
<keyword evidence="2 4" id="KW-0474">Menaquinone biosynthesis</keyword>
<dbReference type="SUPFAM" id="SSF53850">
    <property type="entry name" value="Periplasmic binding protein-like II"/>
    <property type="match status" value="1"/>
</dbReference>
<dbReference type="EC" id="4.2.1.151" evidence="4"/>
<evidence type="ECO:0000313" key="5">
    <source>
        <dbReference type="EMBL" id="SMP20564.1"/>
    </source>
</evidence>
<comment type="pathway">
    <text evidence="1 4">Quinol/quinone metabolism; menaquinone biosynthesis.</text>
</comment>
<dbReference type="CDD" id="cd13634">
    <property type="entry name" value="PBP2_Sco4506"/>
    <property type="match status" value="1"/>
</dbReference>
<comment type="similarity">
    <text evidence="4">Belongs to the MqnA/MqnD family. MqnA subfamily.</text>
</comment>
<dbReference type="RefSeq" id="WP_102992277.1">
    <property type="nucleotide sequence ID" value="NZ_FXTU01000003.1"/>
</dbReference>
<organism evidence="5 6">
    <name type="scientific">Laceyella tengchongensis</name>
    <dbReference type="NCBI Taxonomy" id="574699"/>
    <lineage>
        <taxon>Bacteria</taxon>
        <taxon>Bacillati</taxon>
        <taxon>Bacillota</taxon>
        <taxon>Bacilli</taxon>
        <taxon>Bacillales</taxon>
        <taxon>Thermoactinomycetaceae</taxon>
        <taxon>Laceyella</taxon>
    </lineage>
</organism>